<evidence type="ECO:0000313" key="2">
    <source>
        <dbReference type="Proteomes" id="UP000485058"/>
    </source>
</evidence>
<dbReference type="EMBL" id="BLLF01001606">
    <property type="protein sequence ID" value="GFH20272.1"/>
    <property type="molecule type" value="Genomic_DNA"/>
</dbReference>
<reference evidence="1 2" key="1">
    <citation type="submission" date="2020-02" db="EMBL/GenBank/DDBJ databases">
        <title>Draft genome sequence of Haematococcus lacustris strain NIES-144.</title>
        <authorList>
            <person name="Morimoto D."/>
            <person name="Nakagawa S."/>
            <person name="Yoshida T."/>
            <person name="Sawayama S."/>
        </authorList>
    </citation>
    <scope>NUCLEOTIDE SEQUENCE [LARGE SCALE GENOMIC DNA]</scope>
    <source>
        <strain evidence="1 2">NIES-144</strain>
    </source>
</reference>
<dbReference type="Proteomes" id="UP000485058">
    <property type="component" value="Unassembled WGS sequence"/>
</dbReference>
<gene>
    <name evidence="1" type="ORF">HaLaN_17364</name>
</gene>
<comment type="caution">
    <text evidence="1">The sequence shown here is derived from an EMBL/GenBank/DDBJ whole genome shotgun (WGS) entry which is preliminary data.</text>
</comment>
<dbReference type="AlphaFoldDB" id="A0A699ZWF0"/>
<protein>
    <submittedName>
        <fullName evidence="1">Uncharacterized protein</fullName>
    </submittedName>
</protein>
<sequence length="177" mass="18778">MAEQPWARWLDIKPLMLGTLDISVEDISKPECYGAVAVCDLHGVTAADVLALAPLCRDCTHFELCCGSLMPSLEFWRQLVQLMPAAKEVAFFDAKDFVSEAMHQSLQLMADQPWARAAGQQQSVQGPADSSAAAPCCLDPWGCCLADGATGSKGKMLQAPELSSCLAGLVGGGGGWF</sequence>
<accession>A0A699ZWF0</accession>
<proteinExistence type="predicted"/>
<keyword evidence="2" id="KW-1185">Reference proteome</keyword>
<name>A0A699ZWF0_HAELA</name>
<organism evidence="1 2">
    <name type="scientific">Haematococcus lacustris</name>
    <name type="common">Green alga</name>
    <name type="synonym">Haematococcus pluvialis</name>
    <dbReference type="NCBI Taxonomy" id="44745"/>
    <lineage>
        <taxon>Eukaryota</taxon>
        <taxon>Viridiplantae</taxon>
        <taxon>Chlorophyta</taxon>
        <taxon>core chlorophytes</taxon>
        <taxon>Chlorophyceae</taxon>
        <taxon>CS clade</taxon>
        <taxon>Chlamydomonadales</taxon>
        <taxon>Haematococcaceae</taxon>
        <taxon>Haematococcus</taxon>
    </lineage>
</organism>
<evidence type="ECO:0000313" key="1">
    <source>
        <dbReference type="EMBL" id="GFH20272.1"/>
    </source>
</evidence>
<feature type="non-terminal residue" evidence="1">
    <location>
        <position position="1"/>
    </location>
</feature>